<protein>
    <submittedName>
        <fullName evidence="1">DUF4867 family protein</fullName>
    </submittedName>
</protein>
<reference evidence="1 2" key="1">
    <citation type="submission" date="2021-02" db="EMBL/GenBank/DDBJ databases">
        <title>Alicyclobacillus curvatus sp. nov. and Alicyclobacillus mengziensis sp. nov., two acidophilic bacteria isolated from acid mine drainage.</title>
        <authorList>
            <person name="Huang Y."/>
        </authorList>
    </citation>
    <scope>NUCLEOTIDE SEQUENCE [LARGE SCALE GENOMIC DNA]</scope>
    <source>
        <strain evidence="1 2">S30H14</strain>
    </source>
</reference>
<organism evidence="1 2">
    <name type="scientific">Alicyclobacillus mengziensis</name>
    <dbReference type="NCBI Taxonomy" id="2931921"/>
    <lineage>
        <taxon>Bacteria</taxon>
        <taxon>Bacillati</taxon>
        <taxon>Bacillota</taxon>
        <taxon>Bacilli</taxon>
        <taxon>Bacillales</taxon>
        <taxon>Alicyclobacillaceae</taxon>
        <taxon>Alicyclobacillus</taxon>
    </lineage>
</organism>
<dbReference type="EMBL" id="CP071182">
    <property type="protein sequence ID" value="QSO49292.1"/>
    <property type="molecule type" value="Genomic_DNA"/>
</dbReference>
<sequence>MNREDETLAQLQGKNPHLKLYSIHDRRFKSYGAILNDLDVSELIGKMAETPIPEAGNIYLAAWDALEQTACKADIANCVFGGLDTQVGYCNGVNSFLNGLEYHKTSELNVAVTDLVLLLGHHTDIEENQYRTADVEAFYVPAGNTFEVFAGTLHYGPCKVVSSGFKCVVALQNGTNLPLERQCSAMTGTEQQLLFRRNKWLLVHPSREVQIREGAYPGIVGENTEVYTIG</sequence>
<evidence type="ECO:0000313" key="2">
    <source>
        <dbReference type="Proteomes" id="UP000663505"/>
    </source>
</evidence>
<dbReference type="RefSeq" id="WP_206658605.1">
    <property type="nucleotide sequence ID" value="NZ_CP071182.1"/>
</dbReference>
<dbReference type="Pfam" id="PF16161">
    <property type="entry name" value="DUF4867"/>
    <property type="match status" value="1"/>
</dbReference>
<accession>A0A9X7Z864</accession>
<dbReference type="KEGG" id="afx:JZ786_10430"/>
<name>A0A9X7Z864_9BACL</name>
<dbReference type="Proteomes" id="UP000663505">
    <property type="component" value="Chromosome"/>
</dbReference>
<keyword evidence="2" id="KW-1185">Reference proteome</keyword>
<dbReference type="AlphaFoldDB" id="A0A9X7Z864"/>
<dbReference type="InterPro" id="IPR032358">
    <property type="entry name" value="DUF4867"/>
</dbReference>
<proteinExistence type="predicted"/>
<gene>
    <name evidence="1" type="ORF">JZ786_10430</name>
</gene>
<evidence type="ECO:0000313" key="1">
    <source>
        <dbReference type="EMBL" id="QSO49292.1"/>
    </source>
</evidence>